<dbReference type="PANTHER" id="PTHR33067:SF9">
    <property type="entry name" value="RNA-DIRECTED DNA POLYMERASE"/>
    <property type="match status" value="1"/>
</dbReference>
<gene>
    <name evidence="2" type="ORF">Tco_0627201</name>
</gene>
<dbReference type="Gene3D" id="2.40.70.10">
    <property type="entry name" value="Acid Proteases"/>
    <property type="match status" value="1"/>
</dbReference>
<dbReference type="InterPro" id="IPR021109">
    <property type="entry name" value="Peptidase_aspartic_dom_sf"/>
</dbReference>
<dbReference type="PANTHER" id="PTHR33067">
    <property type="entry name" value="RNA-DIRECTED DNA POLYMERASE-RELATED"/>
    <property type="match status" value="1"/>
</dbReference>
<feature type="region of interest" description="Disordered" evidence="1">
    <location>
        <begin position="520"/>
        <end position="544"/>
    </location>
</feature>
<reference evidence="2" key="1">
    <citation type="journal article" date="2022" name="Int. J. Mol. Sci.">
        <title>Draft Genome of Tanacetum Coccineum: Genomic Comparison of Closely Related Tanacetum-Family Plants.</title>
        <authorList>
            <person name="Yamashiro T."/>
            <person name="Shiraishi A."/>
            <person name="Nakayama K."/>
            <person name="Satake H."/>
        </authorList>
    </citation>
    <scope>NUCLEOTIDE SEQUENCE</scope>
</reference>
<feature type="compositionally biased region" description="Pro residues" evidence="1">
    <location>
        <begin position="47"/>
        <end position="65"/>
    </location>
</feature>
<protein>
    <recommendedName>
        <fullName evidence="4">Reverse transcriptase domain-containing protein</fullName>
    </recommendedName>
</protein>
<evidence type="ECO:0000313" key="2">
    <source>
        <dbReference type="EMBL" id="GJS53839.1"/>
    </source>
</evidence>
<evidence type="ECO:0000256" key="1">
    <source>
        <dbReference type="SAM" id="MobiDB-lite"/>
    </source>
</evidence>
<dbReference type="EMBL" id="BQNB010008753">
    <property type="protein sequence ID" value="GJS53839.1"/>
    <property type="molecule type" value="Genomic_DNA"/>
</dbReference>
<evidence type="ECO:0000313" key="3">
    <source>
        <dbReference type="Proteomes" id="UP001151760"/>
    </source>
</evidence>
<comment type="caution">
    <text evidence="2">The sequence shown here is derived from an EMBL/GenBank/DDBJ whole genome shotgun (WGS) entry which is preliminary data.</text>
</comment>
<sequence length="701" mass="79173">MSTRSTSSNLFYPLRDPESLIRRRNLGEPSSIFDFEEVMSIPHNNMGPPPAGGPPPPNNGPPPVVRPNGQAPRSMEELCQPSIDGRGGPIAPISIQATDFGLRHHMIQQVQNTCQFHGLPGDDANRHIDKFLEITQHMNQNRVSDDALRLSLFPYSLTHHVIAWYDRLPRNSIHSFNDMMRKFLSKYFPPSMREELLYKRHRKNVTKLIENMTAHHNHWDTSATRDESSRNISSTTTTESPEVVRQLEMMNKNFVEMMRQIQSVKSVNLKCETCGGPHSFTECPAADGYTQEAVYATTGNHNLGGNSYQPQGDRNLLSYRSNNYLGPPGFNQPNVQNNQNRYNQNQGNFQALNYQAPNNQGRGQNFNQGNNNFQAPHNQVQVQPSNELSNYIKINETNMRAMQNQITNMRTEMRNDFETSMTKNQNELKNMMSNEIKNVMSSFFQMQSPSGSGSLPSNTVANPRGDVKAITTRSGVVYNGPTIPPTLSFSKEVECETEATKDKVQNTSLGITAHVQPSIVQDPIPEPEVASKTNPKPSIPYPSRLNDQKLREKANNQMLKFLQIFQRLHFDISFADAILYMPKFASTFKSLLSNKEKLFELASTPLNENCSAMLLKKLPEKLGDPDKFHIPCDFPELDECLAFADLGSSINLMPLSVWKHISHSELTSTHMTLKLANRSTVTPVWKHISHLELTSGRLRCC</sequence>
<feature type="region of interest" description="Disordered" evidence="1">
    <location>
        <begin position="218"/>
        <end position="240"/>
    </location>
</feature>
<feature type="region of interest" description="Disordered" evidence="1">
    <location>
        <begin position="40"/>
        <end position="75"/>
    </location>
</feature>
<name>A0ABQ4WLT0_9ASTR</name>
<evidence type="ECO:0008006" key="4">
    <source>
        <dbReference type="Google" id="ProtNLM"/>
    </source>
</evidence>
<proteinExistence type="predicted"/>
<accession>A0ABQ4WLT0</accession>
<reference evidence="2" key="2">
    <citation type="submission" date="2022-01" db="EMBL/GenBank/DDBJ databases">
        <authorList>
            <person name="Yamashiro T."/>
            <person name="Shiraishi A."/>
            <person name="Satake H."/>
            <person name="Nakayama K."/>
        </authorList>
    </citation>
    <scope>NUCLEOTIDE SEQUENCE</scope>
</reference>
<dbReference type="Proteomes" id="UP001151760">
    <property type="component" value="Unassembled WGS sequence"/>
</dbReference>
<organism evidence="2 3">
    <name type="scientific">Tanacetum coccineum</name>
    <dbReference type="NCBI Taxonomy" id="301880"/>
    <lineage>
        <taxon>Eukaryota</taxon>
        <taxon>Viridiplantae</taxon>
        <taxon>Streptophyta</taxon>
        <taxon>Embryophyta</taxon>
        <taxon>Tracheophyta</taxon>
        <taxon>Spermatophyta</taxon>
        <taxon>Magnoliopsida</taxon>
        <taxon>eudicotyledons</taxon>
        <taxon>Gunneridae</taxon>
        <taxon>Pentapetalae</taxon>
        <taxon>asterids</taxon>
        <taxon>campanulids</taxon>
        <taxon>Asterales</taxon>
        <taxon>Asteraceae</taxon>
        <taxon>Asteroideae</taxon>
        <taxon>Anthemideae</taxon>
        <taxon>Anthemidinae</taxon>
        <taxon>Tanacetum</taxon>
    </lineage>
</organism>
<keyword evidence="3" id="KW-1185">Reference proteome</keyword>
<feature type="compositionally biased region" description="Basic and acidic residues" evidence="1">
    <location>
        <begin position="218"/>
        <end position="229"/>
    </location>
</feature>